<evidence type="ECO:0000313" key="2">
    <source>
        <dbReference type="EMBL" id="KAJ3174602.1"/>
    </source>
</evidence>
<organism evidence="2 3">
    <name type="scientific">Geranomyces variabilis</name>
    <dbReference type="NCBI Taxonomy" id="109894"/>
    <lineage>
        <taxon>Eukaryota</taxon>
        <taxon>Fungi</taxon>
        <taxon>Fungi incertae sedis</taxon>
        <taxon>Chytridiomycota</taxon>
        <taxon>Chytridiomycota incertae sedis</taxon>
        <taxon>Chytridiomycetes</taxon>
        <taxon>Spizellomycetales</taxon>
        <taxon>Powellomycetaceae</taxon>
        <taxon>Geranomyces</taxon>
    </lineage>
</organism>
<evidence type="ECO:0000313" key="3">
    <source>
        <dbReference type="Proteomes" id="UP001212152"/>
    </source>
</evidence>
<dbReference type="EMBL" id="JADGJQ010000063">
    <property type="protein sequence ID" value="KAJ3174602.1"/>
    <property type="molecule type" value="Genomic_DNA"/>
</dbReference>
<feature type="region of interest" description="Disordered" evidence="1">
    <location>
        <begin position="204"/>
        <end position="229"/>
    </location>
</feature>
<evidence type="ECO:0000256" key="1">
    <source>
        <dbReference type="SAM" id="MobiDB-lite"/>
    </source>
</evidence>
<keyword evidence="3" id="KW-1185">Reference proteome</keyword>
<dbReference type="AlphaFoldDB" id="A0AAD5TK18"/>
<feature type="region of interest" description="Disordered" evidence="1">
    <location>
        <begin position="1"/>
        <end position="46"/>
    </location>
</feature>
<sequence length="242" mass="25315">MPSHAPDNSRHQHPQQPPPPQRPVSQHASYNITQTPAASPAPNLQINSPLVSLPDLASMTLEQRQRLIEQLARQQPAASSSIASSSFIAGHSPYTSSNAPASTLSGVSRAPGTPLTTAQYSQLYPMMYNPYNMVIQPGQLQALQTAAAAAGNARGLSYTSLLPMGGSPVGTGARSIPSVISGTPLGYYSPSSYGNFIRRPAVATPLGGSGGGPVRKPRTRPSKAMSQGLSPGREFHIQLKVG</sequence>
<protein>
    <submittedName>
        <fullName evidence="2">Uncharacterized protein</fullName>
    </submittedName>
</protein>
<comment type="caution">
    <text evidence="2">The sequence shown here is derived from an EMBL/GenBank/DDBJ whole genome shotgun (WGS) entry which is preliminary data.</text>
</comment>
<reference evidence="2" key="1">
    <citation type="submission" date="2020-05" db="EMBL/GenBank/DDBJ databases">
        <title>Phylogenomic resolution of chytrid fungi.</title>
        <authorList>
            <person name="Stajich J.E."/>
            <person name="Amses K."/>
            <person name="Simmons R."/>
            <person name="Seto K."/>
            <person name="Myers J."/>
            <person name="Bonds A."/>
            <person name="Quandt C.A."/>
            <person name="Barry K."/>
            <person name="Liu P."/>
            <person name="Grigoriev I."/>
            <person name="Longcore J.E."/>
            <person name="James T.Y."/>
        </authorList>
    </citation>
    <scope>NUCLEOTIDE SEQUENCE</scope>
    <source>
        <strain evidence="2">JEL0379</strain>
    </source>
</reference>
<proteinExistence type="predicted"/>
<name>A0AAD5TK18_9FUNG</name>
<feature type="compositionally biased region" description="Polar residues" evidence="1">
    <location>
        <begin position="24"/>
        <end position="46"/>
    </location>
</feature>
<accession>A0AAD5TK18</accession>
<dbReference type="Proteomes" id="UP001212152">
    <property type="component" value="Unassembled WGS sequence"/>
</dbReference>
<gene>
    <name evidence="2" type="ORF">HDU87_007085</name>
</gene>